<reference evidence="1" key="1">
    <citation type="submission" date="2022-04" db="EMBL/GenBank/DDBJ databases">
        <title>Mucilaginibacter sp. RS28 isolated from freshwater.</title>
        <authorList>
            <person name="Ko S.-R."/>
        </authorList>
    </citation>
    <scope>NUCLEOTIDE SEQUENCE</scope>
    <source>
        <strain evidence="1">RS28</strain>
    </source>
</reference>
<evidence type="ECO:0000313" key="1">
    <source>
        <dbReference type="EMBL" id="MCJ8208912.1"/>
    </source>
</evidence>
<organism evidence="1 2">
    <name type="scientific">Mucilaginibacter straminoryzae</name>
    <dbReference type="NCBI Taxonomy" id="2932774"/>
    <lineage>
        <taxon>Bacteria</taxon>
        <taxon>Pseudomonadati</taxon>
        <taxon>Bacteroidota</taxon>
        <taxon>Sphingobacteriia</taxon>
        <taxon>Sphingobacteriales</taxon>
        <taxon>Sphingobacteriaceae</taxon>
        <taxon>Mucilaginibacter</taxon>
    </lineage>
</organism>
<gene>
    <name evidence="1" type="ORF">MUY27_04275</name>
</gene>
<evidence type="ECO:0000313" key="2">
    <source>
        <dbReference type="Proteomes" id="UP001139450"/>
    </source>
</evidence>
<dbReference type="Proteomes" id="UP001139450">
    <property type="component" value="Unassembled WGS sequence"/>
</dbReference>
<keyword evidence="2" id="KW-1185">Reference proteome</keyword>
<proteinExistence type="predicted"/>
<dbReference type="RefSeq" id="WP_245128747.1">
    <property type="nucleotide sequence ID" value="NZ_JALJEJ010000002.1"/>
</dbReference>
<protein>
    <recommendedName>
        <fullName evidence="3">Lipoprotein</fullName>
    </recommendedName>
</protein>
<evidence type="ECO:0008006" key="3">
    <source>
        <dbReference type="Google" id="ProtNLM"/>
    </source>
</evidence>
<sequence>MKPFTTLLISISILLIFSCGKSNEINYSRSLKAIAIDTSKYSYLKKEFKLLSVDKADYLGGLIPHYEIASGFKRINNRDSISQYDWLNEGMYFGSRVLIIKKDNNYLLIKNRRQLQKLFAPITSDTEAISYAIAAYRLFPILNKSFYKRSFVYEVDNPGLTYVEKEKDSYIVHLFDYDVFGCSHPYYKVTVRVDKNGDMGLLDKQNAFRDTTEDSLCVD</sequence>
<dbReference type="PROSITE" id="PS51257">
    <property type="entry name" value="PROKAR_LIPOPROTEIN"/>
    <property type="match status" value="1"/>
</dbReference>
<name>A0A9X1X0C9_9SPHI</name>
<comment type="caution">
    <text evidence="1">The sequence shown here is derived from an EMBL/GenBank/DDBJ whole genome shotgun (WGS) entry which is preliminary data.</text>
</comment>
<accession>A0A9X1X0C9</accession>
<dbReference type="EMBL" id="JALJEJ010000002">
    <property type="protein sequence ID" value="MCJ8208912.1"/>
    <property type="molecule type" value="Genomic_DNA"/>
</dbReference>
<dbReference type="AlphaFoldDB" id="A0A9X1X0C9"/>